<feature type="binding site" evidence="10">
    <location>
        <position position="152"/>
    </location>
    <ligand>
        <name>Zn(2+)</name>
        <dbReference type="ChEBI" id="CHEBI:29105"/>
        <label>1</label>
    </ligand>
</feature>
<feature type="binding site" evidence="10">
    <location>
        <position position="188"/>
    </location>
    <ligand>
        <name>Zn(2+)</name>
        <dbReference type="ChEBI" id="CHEBI:29105"/>
        <label>2</label>
    </ligand>
</feature>
<dbReference type="NCBIfam" id="NF008035">
    <property type="entry name" value="PRK10767.1"/>
    <property type="match status" value="1"/>
</dbReference>
<dbReference type="InterPro" id="IPR036869">
    <property type="entry name" value="J_dom_sf"/>
</dbReference>
<evidence type="ECO:0000256" key="9">
    <source>
        <dbReference type="ARBA" id="ARBA00067609"/>
    </source>
</evidence>
<feature type="repeat" description="CXXCXGXG motif" evidence="10">
    <location>
        <begin position="166"/>
        <end position="173"/>
    </location>
</feature>
<dbReference type="GO" id="GO:0042026">
    <property type="term" value="P:protein refolding"/>
    <property type="evidence" value="ECO:0007669"/>
    <property type="project" value="TreeGrafter"/>
</dbReference>
<dbReference type="OrthoDB" id="9779889at2"/>
<dbReference type="PROSITE" id="PS51188">
    <property type="entry name" value="ZF_CR"/>
    <property type="match status" value="1"/>
</dbReference>
<dbReference type="InterPro" id="IPR002939">
    <property type="entry name" value="DnaJ_C"/>
</dbReference>
<dbReference type="GO" id="GO:0005524">
    <property type="term" value="F:ATP binding"/>
    <property type="evidence" value="ECO:0007669"/>
    <property type="project" value="InterPro"/>
</dbReference>
<dbReference type="GO" id="GO:0005737">
    <property type="term" value="C:cytoplasm"/>
    <property type="evidence" value="ECO:0007669"/>
    <property type="project" value="UniProtKB-SubCell"/>
</dbReference>
<evidence type="ECO:0000256" key="3">
    <source>
        <dbReference type="ARBA" id="ARBA00022737"/>
    </source>
</evidence>
<feature type="zinc finger region" description="CR-type" evidence="11">
    <location>
        <begin position="136"/>
        <end position="214"/>
    </location>
</feature>
<dbReference type="SUPFAM" id="SSF49493">
    <property type="entry name" value="HSP40/DnaJ peptide-binding domain"/>
    <property type="match status" value="2"/>
</dbReference>
<dbReference type="FunFam" id="2.60.260.20:FF:000005">
    <property type="entry name" value="Chaperone protein dnaJ 1, mitochondrial"/>
    <property type="match status" value="1"/>
</dbReference>
<sequence>MADYYKVLGVPSNASLQDIKKAYRKLALKYHPDQHQSSSNTEKEKAEKIFKEATEAYEVLGDEKKRKMYDQMGPEGFRQSSSGGSGFEGFSEGGFDFSSIFEDFFSNFGSTGQPTVSKGRDVFIKVSISLEEAFQGVNQSLEFSTIVRCDTCSGSGAEKGAKVTQCTACNGRGEVAVSQGFFMVRQPCKRCQGTGTYIAALCKKCRGSGCMRHHRTLEFRIPPGIEHESQLRLQGEGEVGERNGPCGDAIVQVNIQSHPLFRKKGANLFMNYPLSIAQAALGCTVQVPTIEGESISVTFKEGIQYREKTVVHRKGMPHPSGRGDLIIEADIYVPLKLTPRQRELLQNFAEEEENKTPEATGFFTKLKNFFKTL</sequence>
<dbReference type="HAMAP" id="MF_01152">
    <property type="entry name" value="DnaJ"/>
    <property type="match status" value="1"/>
</dbReference>
<dbReference type="GO" id="GO:0008270">
    <property type="term" value="F:zinc ion binding"/>
    <property type="evidence" value="ECO:0007669"/>
    <property type="project" value="UniProtKB-UniRule"/>
</dbReference>
<feature type="binding site" evidence="10">
    <location>
        <position position="205"/>
    </location>
    <ligand>
        <name>Zn(2+)</name>
        <dbReference type="ChEBI" id="CHEBI:29105"/>
        <label>1</label>
    </ligand>
</feature>
<dbReference type="RefSeq" id="WP_104206820.1">
    <property type="nucleotide sequence ID" value="NZ_PHHC01000082.1"/>
</dbReference>
<keyword evidence="2 10" id="KW-0479">Metal-binding</keyword>
<comment type="similarity">
    <text evidence="8 10">Belongs to the DnaJ family.</text>
</comment>
<dbReference type="Pfam" id="PF00684">
    <property type="entry name" value="DnaJ_CXXCXGXG"/>
    <property type="match status" value="1"/>
</dbReference>
<dbReference type="Gene3D" id="1.10.287.110">
    <property type="entry name" value="DnaJ domain"/>
    <property type="match status" value="1"/>
</dbReference>
<keyword evidence="15" id="KW-1185">Reference proteome</keyword>
<dbReference type="SMART" id="SM00271">
    <property type="entry name" value="DnaJ"/>
    <property type="match status" value="1"/>
</dbReference>
<feature type="repeat" description="CXXCXGXG motif" evidence="10">
    <location>
        <begin position="202"/>
        <end position="209"/>
    </location>
</feature>
<dbReference type="InterPro" id="IPR008971">
    <property type="entry name" value="HSP40/DnaJ_pept-bd"/>
</dbReference>
<dbReference type="PROSITE" id="PS00636">
    <property type="entry name" value="DNAJ_1"/>
    <property type="match status" value="1"/>
</dbReference>
<evidence type="ECO:0000256" key="8">
    <source>
        <dbReference type="ARBA" id="ARBA00061004"/>
    </source>
</evidence>
<dbReference type="CDD" id="cd10747">
    <property type="entry name" value="DnaJ_C"/>
    <property type="match status" value="1"/>
</dbReference>
<feature type="binding site" evidence="10">
    <location>
        <position position="191"/>
    </location>
    <ligand>
        <name>Zn(2+)</name>
        <dbReference type="ChEBI" id="CHEBI:29105"/>
        <label>2</label>
    </ligand>
</feature>
<feature type="binding site" evidence="10">
    <location>
        <position position="169"/>
    </location>
    <ligand>
        <name>Zn(2+)</name>
        <dbReference type="ChEBI" id="CHEBI:29105"/>
        <label>2</label>
    </ligand>
</feature>
<dbReference type="PANTHER" id="PTHR43096:SF52">
    <property type="entry name" value="DNAJ HOMOLOG 1, MITOCHONDRIAL-RELATED"/>
    <property type="match status" value="1"/>
</dbReference>
<dbReference type="FunFam" id="2.10.230.10:FF:000002">
    <property type="entry name" value="Molecular chaperone DnaJ"/>
    <property type="match status" value="1"/>
</dbReference>
<organism evidence="14 15">
    <name type="scientific">Holospora curviuscula</name>
    <dbReference type="NCBI Taxonomy" id="1082868"/>
    <lineage>
        <taxon>Bacteria</taxon>
        <taxon>Pseudomonadati</taxon>
        <taxon>Pseudomonadota</taxon>
        <taxon>Alphaproteobacteria</taxon>
        <taxon>Holosporales</taxon>
        <taxon>Holosporaceae</taxon>
        <taxon>Holospora</taxon>
    </lineage>
</organism>
<comment type="subunit">
    <text evidence="10">Homodimer.</text>
</comment>
<feature type="domain" description="CR-type" evidence="13">
    <location>
        <begin position="136"/>
        <end position="214"/>
    </location>
</feature>
<dbReference type="Pfam" id="PF00226">
    <property type="entry name" value="DnaJ"/>
    <property type="match status" value="1"/>
</dbReference>
<feature type="repeat" description="CXXCXGXG motif" evidence="10">
    <location>
        <begin position="149"/>
        <end position="156"/>
    </location>
</feature>
<keyword evidence="7 10" id="KW-0143">Chaperone</keyword>
<accession>A0A2S5R9H6</accession>
<evidence type="ECO:0000313" key="15">
    <source>
        <dbReference type="Proteomes" id="UP000239425"/>
    </source>
</evidence>
<reference evidence="14 15" key="1">
    <citation type="submission" date="2017-11" db="EMBL/GenBank/DDBJ databases">
        <title>Comparative genomic analysis of Holospora spp., intranuclear symbionts of paramecia.</title>
        <authorList>
            <person name="Garushyants S.K."/>
            <person name="Beliavskaya A."/>
            <person name="Malko D.B."/>
            <person name="Logacheva M.D."/>
            <person name="Rautian M.S."/>
            <person name="Gelfand M.S."/>
        </authorList>
    </citation>
    <scope>NUCLEOTIDE SEQUENCE [LARGE SCALE GENOMIC DNA]</scope>
    <source>
        <strain evidence="15">02AZ16</strain>
    </source>
</reference>
<evidence type="ECO:0000256" key="4">
    <source>
        <dbReference type="ARBA" id="ARBA00022771"/>
    </source>
</evidence>
<feature type="binding site" evidence="10">
    <location>
        <position position="166"/>
    </location>
    <ligand>
        <name>Zn(2+)</name>
        <dbReference type="ChEBI" id="CHEBI:29105"/>
        <label>2</label>
    </ligand>
</feature>
<evidence type="ECO:0000256" key="7">
    <source>
        <dbReference type="ARBA" id="ARBA00023186"/>
    </source>
</evidence>
<keyword evidence="3 10" id="KW-0677">Repeat</keyword>
<comment type="cofactor">
    <cofactor evidence="10">
        <name>Zn(2+)</name>
        <dbReference type="ChEBI" id="CHEBI:29105"/>
    </cofactor>
    <text evidence="10">Binds 2 Zn(2+) ions per monomer.</text>
</comment>
<dbReference type="SUPFAM" id="SSF57938">
    <property type="entry name" value="DnaJ/Hsp40 cysteine-rich domain"/>
    <property type="match status" value="1"/>
</dbReference>
<comment type="caution">
    <text evidence="14">The sequence shown here is derived from an EMBL/GenBank/DDBJ whole genome shotgun (WGS) entry which is preliminary data.</text>
</comment>
<dbReference type="PROSITE" id="PS50076">
    <property type="entry name" value="DNAJ_2"/>
    <property type="match status" value="1"/>
</dbReference>
<feature type="repeat" description="CXXCXGXG motif" evidence="10">
    <location>
        <begin position="188"/>
        <end position="195"/>
    </location>
</feature>
<dbReference type="InterPro" id="IPR018253">
    <property type="entry name" value="DnaJ_domain_CS"/>
</dbReference>
<dbReference type="SUPFAM" id="SSF46565">
    <property type="entry name" value="Chaperone J-domain"/>
    <property type="match status" value="1"/>
</dbReference>
<keyword evidence="5 10" id="KW-0862">Zinc</keyword>
<comment type="subcellular location">
    <subcellularLocation>
        <location evidence="10">Cytoplasm</location>
    </subcellularLocation>
</comment>
<dbReference type="AlphaFoldDB" id="A0A2S5R9H6"/>
<dbReference type="PRINTS" id="PR00625">
    <property type="entry name" value="JDOMAIN"/>
</dbReference>
<dbReference type="GO" id="GO:0051082">
    <property type="term" value="F:unfolded protein binding"/>
    <property type="evidence" value="ECO:0007669"/>
    <property type="project" value="UniProtKB-UniRule"/>
</dbReference>
<evidence type="ECO:0000256" key="1">
    <source>
        <dbReference type="ARBA" id="ARBA00022705"/>
    </source>
</evidence>
<dbReference type="CDD" id="cd06257">
    <property type="entry name" value="DnaJ"/>
    <property type="match status" value="1"/>
</dbReference>
<gene>
    <name evidence="10" type="primary">dnaJ</name>
    <name evidence="14" type="ORF">HCUR_00800</name>
</gene>
<dbReference type="Proteomes" id="UP000239425">
    <property type="component" value="Unassembled WGS sequence"/>
</dbReference>
<protein>
    <recommendedName>
        <fullName evidence="9 10">Chaperone protein DnaJ</fullName>
    </recommendedName>
</protein>
<feature type="domain" description="J" evidence="12">
    <location>
        <begin position="3"/>
        <end position="73"/>
    </location>
</feature>
<dbReference type="GO" id="GO:0031072">
    <property type="term" value="F:heat shock protein binding"/>
    <property type="evidence" value="ECO:0007669"/>
    <property type="project" value="InterPro"/>
</dbReference>
<evidence type="ECO:0000256" key="10">
    <source>
        <dbReference type="HAMAP-Rule" id="MF_01152"/>
    </source>
</evidence>
<dbReference type="InterPro" id="IPR001305">
    <property type="entry name" value="HSP_DnaJ_Cys-rich_dom"/>
</dbReference>
<dbReference type="Gene3D" id="2.10.230.10">
    <property type="entry name" value="Heat shock protein DnaJ, cysteine-rich domain"/>
    <property type="match status" value="1"/>
</dbReference>
<keyword evidence="4 10" id="KW-0863">Zinc-finger</keyword>
<evidence type="ECO:0000259" key="13">
    <source>
        <dbReference type="PROSITE" id="PS51188"/>
    </source>
</evidence>
<feature type="binding site" evidence="10">
    <location>
        <position position="202"/>
    </location>
    <ligand>
        <name>Zn(2+)</name>
        <dbReference type="ChEBI" id="CHEBI:29105"/>
        <label>1</label>
    </ligand>
</feature>
<dbReference type="InterPro" id="IPR012724">
    <property type="entry name" value="DnaJ"/>
</dbReference>
<dbReference type="PANTHER" id="PTHR43096">
    <property type="entry name" value="DNAJ HOMOLOG 1, MITOCHONDRIAL-RELATED"/>
    <property type="match status" value="1"/>
</dbReference>
<feature type="binding site" evidence="10">
    <location>
        <position position="149"/>
    </location>
    <ligand>
        <name>Zn(2+)</name>
        <dbReference type="ChEBI" id="CHEBI:29105"/>
        <label>1</label>
    </ligand>
</feature>
<dbReference type="Gene3D" id="2.60.260.20">
    <property type="entry name" value="Urease metallochaperone UreE, N-terminal domain"/>
    <property type="match status" value="2"/>
</dbReference>
<dbReference type="EMBL" id="PHHC01000082">
    <property type="protein sequence ID" value="PPE03785.1"/>
    <property type="molecule type" value="Genomic_DNA"/>
</dbReference>
<keyword evidence="1 10" id="KW-0235">DNA replication</keyword>
<evidence type="ECO:0000256" key="11">
    <source>
        <dbReference type="PROSITE-ProRule" id="PRU00546"/>
    </source>
</evidence>
<dbReference type="GO" id="GO:0006260">
    <property type="term" value="P:DNA replication"/>
    <property type="evidence" value="ECO:0007669"/>
    <property type="project" value="UniProtKB-KW"/>
</dbReference>
<dbReference type="InterPro" id="IPR001623">
    <property type="entry name" value="DnaJ_domain"/>
</dbReference>
<dbReference type="Pfam" id="PF01556">
    <property type="entry name" value="DnaJ_C"/>
    <property type="match status" value="1"/>
</dbReference>
<evidence type="ECO:0000313" key="14">
    <source>
        <dbReference type="EMBL" id="PPE03785.1"/>
    </source>
</evidence>
<dbReference type="CDD" id="cd10719">
    <property type="entry name" value="DnaJ_zf"/>
    <property type="match status" value="1"/>
</dbReference>
<keyword evidence="10" id="KW-0963">Cytoplasm</keyword>
<keyword evidence="6 10" id="KW-0346">Stress response</keyword>
<evidence type="ECO:0000256" key="5">
    <source>
        <dbReference type="ARBA" id="ARBA00022833"/>
    </source>
</evidence>
<evidence type="ECO:0000256" key="6">
    <source>
        <dbReference type="ARBA" id="ARBA00023016"/>
    </source>
</evidence>
<name>A0A2S5R9H6_9PROT</name>
<comment type="function">
    <text evidence="10">Participates actively in the response to hyperosmotic and heat shock by preventing the aggregation of stress-denatured proteins and by disaggregating proteins, also in an autonomous, DnaK-independent fashion. Unfolded proteins bind initially to DnaJ; upon interaction with the DnaJ-bound protein, DnaK hydrolyzes its bound ATP, resulting in the formation of a stable complex. GrpE releases ADP from DnaK; ATP binding to DnaK triggers the release of the substrate protein, thus completing the reaction cycle. Several rounds of ATP-dependent interactions between DnaJ, DnaK and GrpE are required for fully efficient folding. Also involved, together with DnaK and GrpE, in the DNA replication of plasmids through activation of initiation proteins.</text>
</comment>
<evidence type="ECO:0000259" key="12">
    <source>
        <dbReference type="PROSITE" id="PS50076"/>
    </source>
</evidence>
<evidence type="ECO:0000256" key="2">
    <source>
        <dbReference type="ARBA" id="ARBA00022723"/>
    </source>
</evidence>
<comment type="domain">
    <text evidence="10">The J domain is necessary and sufficient to stimulate DnaK ATPase activity. Zinc center 1 plays an important role in the autonomous, DnaK-independent chaperone activity of DnaJ. Zinc center 2 is essential for interaction with DnaK and for DnaJ activity.</text>
</comment>
<dbReference type="GO" id="GO:0009408">
    <property type="term" value="P:response to heat"/>
    <property type="evidence" value="ECO:0007669"/>
    <property type="project" value="InterPro"/>
</dbReference>
<dbReference type="InterPro" id="IPR036410">
    <property type="entry name" value="HSP_DnaJ_Cys-rich_dom_sf"/>
</dbReference>
<proteinExistence type="inferred from homology"/>